<protein>
    <submittedName>
        <fullName evidence="2">3-oxo-5-alpha-steroid 4-dehydrogenase</fullName>
    </submittedName>
</protein>
<dbReference type="PANTHER" id="PTHR32251:SF17">
    <property type="entry name" value="STEROID 5-ALPHA REDUCTASE C-TERMINAL DOMAIN-CONTAINING PROTEIN"/>
    <property type="match status" value="1"/>
</dbReference>
<organism evidence="2 3">
    <name type="scientific">Adhaeretor mobilis</name>
    <dbReference type="NCBI Taxonomy" id="1930276"/>
    <lineage>
        <taxon>Bacteria</taxon>
        <taxon>Pseudomonadati</taxon>
        <taxon>Planctomycetota</taxon>
        <taxon>Planctomycetia</taxon>
        <taxon>Pirellulales</taxon>
        <taxon>Lacipirellulaceae</taxon>
        <taxon>Adhaeretor</taxon>
    </lineage>
</organism>
<keyword evidence="3" id="KW-1185">Reference proteome</keyword>
<feature type="transmembrane region" description="Helical" evidence="1">
    <location>
        <begin position="137"/>
        <end position="155"/>
    </location>
</feature>
<dbReference type="InterPro" id="IPR010721">
    <property type="entry name" value="UstE-like"/>
</dbReference>
<keyword evidence="1" id="KW-0812">Transmembrane</keyword>
<dbReference type="GO" id="GO:0016020">
    <property type="term" value="C:membrane"/>
    <property type="evidence" value="ECO:0007669"/>
    <property type="project" value="TreeGrafter"/>
</dbReference>
<dbReference type="Gene3D" id="1.20.120.1630">
    <property type="match status" value="1"/>
</dbReference>
<feature type="transmembrane region" description="Helical" evidence="1">
    <location>
        <begin position="205"/>
        <end position="226"/>
    </location>
</feature>
<dbReference type="AlphaFoldDB" id="A0A517MT99"/>
<sequence length="258" mass="29384">MIDFQLLIAGLIAAIALMIGLWFVQRRTGNAGIVDVAWGASIGVLGLAFALLGTALPGLRWLVGGMIGVWALRYTSHLYTRVVGEPEEGRYKELRRAWGEKHDWKMFLFYMFQAFGAWVFSLGVFAIAHGSWPTKPLVGFAVALWIVGIAGNSISDWQLKQFKQSPDSKGKTCRRGLWRYSRHPNYFFEWIHWCSYIPLAWASPLWWLAPLVALSLLYLLLFMTGIPPTEKQALASRGDDYREYQRTTSMFVPWFPKA</sequence>
<evidence type="ECO:0000313" key="2">
    <source>
        <dbReference type="EMBL" id="QDS98017.1"/>
    </source>
</evidence>
<feature type="transmembrane region" description="Helical" evidence="1">
    <location>
        <begin position="107"/>
        <end position="128"/>
    </location>
</feature>
<name>A0A517MT99_9BACT</name>
<dbReference type="PROSITE" id="PS50244">
    <property type="entry name" value="S5A_REDUCTASE"/>
    <property type="match status" value="1"/>
</dbReference>
<dbReference type="Pfam" id="PF06966">
    <property type="entry name" value="DUF1295"/>
    <property type="match status" value="1"/>
</dbReference>
<gene>
    <name evidence="2" type="ORF">HG15A2_12870</name>
</gene>
<keyword evidence="1" id="KW-0472">Membrane</keyword>
<evidence type="ECO:0000256" key="1">
    <source>
        <dbReference type="SAM" id="Phobius"/>
    </source>
</evidence>
<reference evidence="2 3" key="1">
    <citation type="submission" date="2019-02" db="EMBL/GenBank/DDBJ databases">
        <title>Deep-cultivation of Planctomycetes and their phenomic and genomic characterization uncovers novel biology.</title>
        <authorList>
            <person name="Wiegand S."/>
            <person name="Jogler M."/>
            <person name="Boedeker C."/>
            <person name="Pinto D."/>
            <person name="Vollmers J."/>
            <person name="Rivas-Marin E."/>
            <person name="Kohn T."/>
            <person name="Peeters S.H."/>
            <person name="Heuer A."/>
            <person name="Rast P."/>
            <person name="Oberbeckmann S."/>
            <person name="Bunk B."/>
            <person name="Jeske O."/>
            <person name="Meyerdierks A."/>
            <person name="Storesund J.E."/>
            <person name="Kallscheuer N."/>
            <person name="Luecker S."/>
            <person name="Lage O.M."/>
            <person name="Pohl T."/>
            <person name="Merkel B.J."/>
            <person name="Hornburger P."/>
            <person name="Mueller R.-W."/>
            <person name="Bruemmer F."/>
            <person name="Labrenz M."/>
            <person name="Spormann A.M."/>
            <person name="Op den Camp H."/>
            <person name="Overmann J."/>
            <person name="Amann R."/>
            <person name="Jetten M.S.M."/>
            <person name="Mascher T."/>
            <person name="Medema M.H."/>
            <person name="Devos D.P."/>
            <person name="Kaster A.-K."/>
            <person name="Ovreas L."/>
            <person name="Rohde M."/>
            <person name="Galperin M.Y."/>
            <person name="Jogler C."/>
        </authorList>
    </citation>
    <scope>NUCLEOTIDE SEQUENCE [LARGE SCALE GENOMIC DNA]</scope>
    <source>
        <strain evidence="2 3">HG15A2</strain>
    </source>
</reference>
<evidence type="ECO:0000313" key="3">
    <source>
        <dbReference type="Proteomes" id="UP000319852"/>
    </source>
</evidence>
<dbReference type="KEGG" id="amob:HG15A2_12870"/>
<keyword evidence="1" id="KW-1133">Transmembrane helix</keyword>
<dbReference type="PANTHER" id="PTHR32251">
    <property type="entry name" value="3-OXO-5-ALPHA-STEROID 4-DEHYDROGENASE"/>
    <property type="match status" value="1"/>
</dbReference>
<feature type="transmembrane region" description="Helical" evidence="1">
    <location>
        <begin position="36"/>
        <end position="56"/>
    </location>
</feature>
<proteinExistence type="predicted"/>
<feature type="transmembrane region" description="Helical" evidence="1">
    <location>
        <begin position="6"/>
        <end position="24"/>
    </location>
</feature>
<dbReference type="RefSeq" id="WP_145058862.1">
    <property type="nucleotide sequence ID" value="NZ_CP036263.1"/>
</dbReference>
<dbReference type="EMBL" id="CP036263">
    <property type="protein sequence ID" value="QDS98017.1"/>
    <property type="molecule type" value="Genomic_DNA"/>
</dbReference>
<dbReference type="Proteomes" id="UP000319852">
    <property type="component" value="Chromosome"/>
</dbReference>
<dbReference type="OrthoDB" id="9779233at2"/>
<accession>A0A517MT99</accession>